<dbReference type="GO" id="GO:0005829">
    <property type="term" value="C:cytosol"/>
    <property type="evidence" value="ECO:0007669"/>
    <property type="project" value="TreeGrafter"/>
</dbReference>
<evidence type="ECO:0000256" key="2">
    <source>
        <dbReference type="ARBA" id="ARBA00022679"/>
    </source>
</evidence>
<dbReference type="InterPro" id="IPR052028">
    <property type="entry name" value="HipA_Ser/Thr_kinase"/>
</dbReference>
<dbReference type="AlphaFoldDB" id="A0A016XG11"/>
<feature type="domain" description="HipA N-terminal subdomain 1" evidence="5">
    <location>
        <begin position="40"/>
        <end position="121"/>
    </location>
</feature>
<evidence type="ECO:0000259" key="4">
    <source>
        <dbReference type="Pfam" id="PF07804"/>
    </source>
</evidence>
<name>A0A016XG11_9BURK</name>
<dbReference type="InterPro" id="IPR012893">
    <property type="entry name" value="HipA-like_C"/>
</dbReference>
<dbReference type="EMBL" id="JEMG01000001">
    <property type="protein sequence ID" value="EYC50492.1"/>
    <property type="molecule type" value="Genomic_DNA"/>
</dbReference>
<dbReference type="Gene3D" id="1.10.1070.20">
    <property type="match status" value="1"/>
</dbReference>
<dbReference type="RefSeq" id="WP_035605448.1">
    <property type="nucleotide sequence ID" value="NZ_JEMG01000001.1"/>
</dbReference>
<accession>A0A016XG11</accession>
<dbReference type="InterPro" id="IPR017508">
    <property type="entry name" value="HipA_N1"/>
</dbReference>
<dbReference type="eggNOG" id="COG3550">
    <property type="taxonomic scope" value="Bacteria"/>
</dbReference>
<evidence type="ECO:0000256" key="3">
    <source>
        <dbReference type="ARBA" id="ARBA00022777"/>
    </source>
</evidence>
<proteinExistence type="inferred from homology"/>
<organism evidence="6 7">
    <name type="scientific">Hylemonella gracilis str. Niagara R</name>
    <dbReference type="NCBI Taxonomy" id="1458275"/>
    <lineage>
        <taxon>Bacteria</taxon>
        <taxon>Pseudomonadati</taxon>
        <taxon>Pseudomonadota</taxon>
        <taxon>Betaproteobacteria</taxon>
        <taxon>Burkholderiales</taxon>
        <taxon>Comamonadaceae</taxon>
        <taxon>Hylemonella</taxon>
    </lineage>
</organism>
<feature type="domain" description="HipA-like C-terminal" evidence="4">
    <location>
        <begin position="171"/>
        <end position="378"/>
    </location>
</feature>
<gene>
    <name evidence="6" type="ORF">AZ34_05060</name>
</gene>
<comment type="caution">
    <text evidence="6">The sequence shown here is derived from an EMBL/GenBank/DDBJ whole genome shotgun (WGS) entry which is preliminary data.</text>
</comment>
<dbReference type="Pfam" id="PF13657">
    <property type="entry name" value="Couple_hipA"/>
    <property type="match status" value="1"/>
</dbReference>
<dbReference type="Proteomes" id="UP000023268">
    <property type="component" value="Unassembled WGS sequence"/>
</dbReference>
<evidence type="ECO:0000259" key="5">
    <source>
        <dbReference type="Pfam" id="PF13657"/>
    </source>
</evidence>
<dbReference type="GO" id="GO:0004674">
    <property type="term" value="F:protein serine/threonine kinase activity"/>
    <property type="evidence" value="ECO:0007669"/>
    <property type="project" value="TreeGrafter"/>
</dbReference>
<evidence type="ECO:0000256" key="1">
    <source>
        <dbReference type="ARBA" id="ARBA00010164"/>
    </source>
</evidence>
<sequence length="412" mass="44887">MSPLSYTPRDELFLWWLAEPTQPRLVGRLRLVRRTAGHPGGVSLEYDPAWLAEGLALSEDLPLRPGEFLPVENDAAAGAVDDARPDRWGERVIRHIYKPPRLSTLEYLYFAGDERFGALGVSSSAQRYEPQPQPVLPVVGDVPALYELVRRIEAGEPVDEALQRLVAPGTTLGGARPKALIQIDGHPWVLKFADAGDPNDSPLVEHAAMTLAARAGIAVCETRPIALVDGHAVAVRRFDRADGRRLHALSAHVALRAAASEAGYPELALLLRRRGDPAQIAANGAQVFRRMVFNVLIDNTDDHEKNHAVLVQARSYALAPAYDVLPSGQALGYQQFRVGAQGLDASAENLLSEHTAFGLRRHQALALAREVAEVVDGWQAHFAACGVSAGDLGRLAEQIDRPYLRGERQSLL</sequence>
<evidence type="ECO:0000313" key="6">
    <source>
        <dbReference type="EMBL" id="EYC50492.1"/>
    </source>
</evidence>
<evidence type="ECO:0000313" key="7">
    <source>
        <dbReference type="Proteomes" id="UP000023268"/>
    </source>
</evidence>
<dbReference type="PANTHER" id="PTHR37419:SF8">
    <property type="entry name" value="TOXIN YJJJ"/>
    <property type="match status" value="1"/>
</dbReference>
<reference evidence="6 7" key="1">
    <citation type="submission" date="2014-02" db="EMBL/GenBank/DDBJ databases">
        <title>Draft Genome of Hylemonella gracilis isolated from the Niagara River.</title>
        <authorList>
            <person name="Pawlowski D.R."/>
            <person name="Koudelka G.B."/>
        </authorList>
    </citation>
    <scope>NUCLEOTIDE SEQUENCE [LARGE SCALE GENOMIC DNA]</scope>
    <source>
        <strain evidence="6 7">Niagara R</strain>
    </source>
</reference>
<dbReference type="Pfam" id="PF07804">
    <property type="entry name" value="HipA_C"/>
    <property type="match status" value="1"/>
</dbReference>
<keyword evidence="3 6" id="KW-0418">Kinase</keyword>
<dbReference type="STRING" id="1458275.AZ34_05060"/>
<dbReference type="OrthoDB" id="9805913at2"/>
<dbReference type="PANTHER" id="PTHR37419">
    <property type="entry name" value="SERINE/THREONINE-PROTEIN KINASE TOXIN HIPA"/>
    <property type="match status" value="1"/>
</dbReference>
<comment type="similarity">
    <text evidence="1">Belongs to the HipA Ser/Thr kinase family.</text>
</comment>
<protein>
    <submittedName>
        <fullName evidence="6">Phosphatidylinositol kinase</fullName>
    </submittedName>
</protein>
<keyword evidence="2" id="KW-0808">Transferase</keyword>